<dbReference type="PANTHER" id="PTHR11046:SF0">
    <property type="entry name" value="OLIGORIBONUCLEASE, MITOCHONDRIAL"/>
    <property type="match status" value="1"/>
</dbReference>
<feature type="compositionally biased region" description="Polar residues" evidence="8">
    <location>
        <begin position="238"/>
        <end position="248"/>
    </location>
</feature>
<evidence type="ECO:0000256" key="3">
    <source>
        <dbReference type="ARBA" id="ARBA00022801"/>
    </source>
</evidence>
<evidence type="ECO:0000313" key="10">
    <source>
        <dbReference type="EMBL" id="GED09235.1"/>
    </source>
</evidence>
<dbReference type="InterPro" id="IPR022894">
    <property type="entry name" value="Oligoribonuclease"/>
</dbReference>
<dbReference type="GO" id="GO:0005737">
    <property type="term" value="C:cytoplasm"/>
    <property type="evidence" value="ECO:0007669"/>
    <property type="project" value="UniProtKB-SubCell"/>
</dbReference>
<comment type="function">
    <text evidence="5 7">3'-to-5' exoribonuclease specific for small oligoribonucleotides.</text>
</comment>
<evidence type="ECO:0000256" key="2">
    <source>
        <dbReference type="ARBA" id="ARBA00022722"/>
    </source>
</evidence>
<evidence type="ECO:0000256" key="8">
    <source>
        <dbReference type="SAM" id="MobiDB-lite"/>
    </source>
</evidence>
<evidence type="ECO:0000256" key="1">
    <source>
        <dbReference type="ARBA" id="ARBA00009921"/>
    </source>
</evidence>
<evidence type="ECO:0000256" key="5">
    <source>
        <dbReference type="ARBA" id="ARBA00057155"/>
    </source>
</evidence>
<dbReference type="EC" id="3.1.-.-" evidence="7"/>
<comment type="subcellular location">
    <subcellularLocation>
        <location evidence="7">Cytoplasm</location>
    </subcellularLocation>
</comment>
<keyword evidence="3 7" id="KW-0378">Hydrolase</keyword>
<dbReference type="SMART" id="SM00479">
    <property type="entry name" value="EXOIII"/>
    <property type="match status" value="1"/>
</dbReference>
<evidence type="ECO:0000256" key="6">
    <source>
        <dbReference type="ARBA" id="ARBA00070964"/>
    </source>
</evidence>
<dbReference type="Proteomes" id="UP000316659">
    <property type="component" value="Unassembled WGS sequence"/>
</dbReference>
<organism evidence="10 11">
    <name type="scientific">Cellulosimicrobium cellulans</name>
    <name type="common">Arthrobacter luteus</name>
    <dbReference type="NCBI Taxonomy" id="1710"/>
    <lineage>
        <taxon>Bacteria</taxon>
        <taxon>Bacillati</taxon>
        <taxon>Actinomycetota</taxon>
        <taxon>Actinomycetes</taxon>
        <taxon>Micrococcales</taxon>
        <taxon>Promicromonosporaceae</taxon>
        <taxon>Cellulosimicrobium</taxon>
    </lineage>
</organism>
<feature type="region of interest" description="Disordered" evidence="8">
    <location>
        <begin position="221"/>
        <end position="248"/>
    </location>
</feature>
<dbReference type="NCBIfam" id="NF003765">
    <property type="entry name" value="PRK05359.1"/>
    <property type="match status" value="1"/>
</dbReference>
<evidence type="ECO:0000259" key="9">
    <source>
        <dbReference type="SMART" id="SM00479"/>
    </source>
</evidence>
<name>A0A4Y4E078_CELCE</name>
<dbReference type="GO" id="GO:0003676">
    <property type="term" value="F:nucleic acid binding"/>
    <property type="evidence" value="ECO:0007669"/>
    <property type="project" value="InterPro"/>
</dbReference>
<comment type="similarity">
    <text evidence="1 7">Belongs to the oligoribonuclease family.</text>
</comment>
<feature type="active site" evidence="7">
    <location>
        <position position="149"/>
    </location>
</feature>
<accession>A0A4Y4E078</accession>
<dbReference type="AlphaFoldDB" id="A0A4Y4E078"/>
<dbReference type="Pfam" id="PF00929">
    <property type="entry name" value="RNase_T"/>
    <property type="match status" value="1"/>
</dbReference>
<dbReference type="InterPro" id="IPR012337">
    <property type="entry name" value="RNaseH-like_sf"/>
</dbReference>
<protein>
    <recommendedName>
        <fullName evidence="6 7">Oligoribonuclease</fullName>
        <ecNumber evidence="7">3.1.-.-</ecNumber>
    </recommendedName>
</protein>
<comment type="caution">
    <text evidence="10">The sequence shown here is derived from an EMBL/GenBank/DDBJ whole genome shotgun (WGS) entry which is preliminary data.</text>
</comment>
<sequence length="248" mass="26883">MDRTAGAFVVRAEARLWRVSPVNANERIVWIDCEMTGLDLGADALVEVAAVVTDSELNVLGDGVDVLVRPPAEALEKMGDFVRQMHTASGLLDELDGGLTLAEAEQRVLDYVRTWVPEPGKAPLAGNSVGTDKGFLDRDMPALMSHLHYRIIDVSSVKELSRRWYPRAYFSSPEKHGGHRALADILESIDELRYYRAAVFVPQPGPDSATARKVAEQVVATSVTRGRTRPADDGPATSVATVTGSADS</sequence>
<dbReference type="InterPro" id="IPR013520">
    <property type="entry name" value="Ribonucl_H"/>
</dbReference>
<dbReference type="PANTHER" id="PTHR11046">
    <property type="entry name" value="OLIGORIBONUCLEASE, MITOCHONDRIAL"/>
    <property type="match status" value="1"/>
</dbReference>
<evidence type="ECO:0000256" key="4">
    <source>
        <dbReference type="ARBA" id="ARBA00022839"/>
    </source>
</evidence>
<keyword evidence="2 7" id="KW-0540">Nuclease</keyword>
<evidence type="ECO:0000256" key="7">
    <source>
        <dbReference type="HAMAP-Rule" id="MF_00045"/>
    </source>
</evidence>
<dbReference type="Gene3D" id="3.30.420.10">
    <property type="entry name" value="Ribonuclease H-like superfamily/Ribonuclease H"/>
    <property type="match status" value="1"/>
</dbReference>
<keyword evidence="4 7" id="KW-0269">Exonuclease</keyword>
<gene>
    <name evidence="7 10" type="primary">orn</name>
    <name evidence="10" type="ORF">CCE02nite_12340</name>
</gene>
<evidence type="ECO:0000313" key="11">
    <source>
        <dbReference type="Proteomes" id="UP000316659"/>
    </source>
</evidence>
<dbReference type="EMBL" id="BJNZ01000005">
    <property type="protein sequence ID" value="GED09235.1"/>
    <property type="molecule type" value="Genomic_DNA"/>
</dbReference>
<dbReference type="GO" id="GO:0000175">
    <property type="term" value="F:3'-5'-RNA exonuclease activity"/>
    <property type="evidence" value="ECO:0007669"/>
    <property type="project" value="InterPro"/>
</dbReference>
<dbReference type="InterPro" id="IPR036397">
    <property type="entry name" value="RNaseH_sf"/>
</dbReference>
<dbReference type="SUPFAM" id="SSF53098">
    <property type="entry name" value="Ribonuclease H-like"/>
    <property type="match status" value="1"/>
</dbReference>
<keyword evidence="7" id="KW-0963">Cytoplasm</keyword>
<reference evidence="10 11" key="1">
    <citation type="submission" date="2019-06" db="EMBL/GenBank/DDBJ databases">
        <title>Whole genome shotgun sequence of Cellulosimicrobium cellulans NBRC 15516.</title>
        <authorList>
            <person name="Hosoyama A."/>
            <person name="Uohara A."/>
            <person name="Ohji S."/>
            <person name="Ichikawa N."/>
        </authorList>
    </citation>
    <scope>NUCLEOTIDE SEQUENCE [LARGE SCALE GENOMIC DNA]</scope>
    <source>
        <strain evidence="10 11">NBRC 15516</strain>
    </source>
</reference>
<dbReference type="HAMAP" id="MF_00045">
    <property type="entry name" value="Oligoribonuclease"/>
    <property type="match status" value="1"/>
</dbReference>
<feature type="domain" description="Exonuclease" evidence="9">
    <location>
        <begin position="27"/>
        <end position="201"/>
    </location>
</feature>
<dbReference type="CDD" id="cd06135">
    <property type="entry name" value="Orn"/>
    <property type="match status" value="1"/>
</dbReference>
<dbReference type="FunFam" id="3.30.420.10:FF:000003">
    <property type="entry name" value="Oligoribonuclease"/>
    <property type="match status" value="1"/>
</dbReference>
<proteinExistence type="inferred from homology"/>